<evidence type="ECO:0000259" key="8">
    <source>
        <dbReference type="Pfam" id="PF01593"/>
    </source>
</evidence>
<protein>
    <submittedName>
        <fullName evidence="9">FAD-dependent oxidoreductase</fullName>
    </submittedName>
</protein>
<dbReference type="InterPro" id="IPR052206">
    <property type="entry name" value="Retinol_saturase"/>
</dbReference>
<dbReference type="RefSeq" id="WP_152945888.1">
    <property type="nucleotide sequence ID" value="NZ_WHYR01000014.1"/>
</dbReference>
<feature type="transmembrane region" description="Helical" evidence="7">
    <location>
        <begin position="64"/>
        <end position="82"/>
    </location>
</feature>
<evidence type="ECO:0000313" key="9">
    <source>
        <dbReference type="EMBL" id="MQL51962.1"/>
    </source>
</evidence>
<keyword evidence="3" id="KW-0274">FAD</keyword>
<dbReference type="Proteomes" id="UP000441717">
    <property type="component" value="Unassembled WGS sequence"/>
</dbReference>
<dbReference type="InterPro" id="IPR002937">
    <property type="entry name" value="Amino_oxidase"/>
</dbReference>
<gene>
    <name evidence="9" type="ORF">GFC01_06710</name>
</gene>
<sequence>MSLKTSSRPRRAGLTGTILGFLPWILYWSLPAPWGPAGGLVGAAIIFGRQLLQKKPKIMDGFSLSFFALAALMLHGLHSPWFARWEGVLVFATLALMALASLAARSPFTLQYAREDWPREYWREPLFIQTNVHITLAWALAFIYGAGMTALNTLVPGIPPTPLLTHLGTITALVFTIFWPQYYPCRAVDRRLKEREARRPPWQNPDFAAWQQTRLFVPYNRPEKYGSAGWAGAEGAAGHSPGDGPGDGGQPPVTWESDITPGGTGEERPPIAGPASPLPIPLIRRTPPADRFDVIVIGAGIGGLTAAARLADRGLRVCVLERHHQPGGYCTSFVRKGYTFDGGVESVSGCWPNGPVRLLLEELGLERRIRFRRHGHRLITPGGVLDIPGSYVEFTNMLVDLAPHEEEGIRTLMGELQAAYYQVYQDTPRTGKVPAPPATVEETLSYPLDHPDFYRAMFYSWGEFLRRRVQDEHVLGILNMLTAYLGDRGPDTPAARMIPLMGYYVDGGVYPVGGSQRLADVLMEAVQEREGEVRLSTTVQRVLLHEGRVAGVSLGDGTCLLAPVVISNADPKQTFFRLVGAEHLPPDFVKRVERLRPSPSAFVLYLALERPAGLPERVFVRREGPLPRDTFGIGGFLLVSNSPLDPELVPPGCGDLTMITLTRLEADHLNRMTPSGYRAFKEELTRTMLDYVEEVVPGVTEHVVHVEAATPRTFYRYTWNHQGAIYGLEPEDGPEGPVWLDRKTPIPGLWLVGASVEPGPGIEGVVISGTYCANEIRAGRTGFTL</sequence>
<dbReference type="SUPFAM" id="SSF51905">
    <property type="entry name" value="FAD/NAD(P)-binding domain"/>
    <property type="match status" value="1"/>
</dbReference>
<keyword evidence="7" id="KW-0812">Transmembrane</keyword>
<feature type="transmembrane region" description="Helical" evidence="7">
    <location>
        <begin position="34"/>
        <end position="52"/>
    </location>
</feature>
<reference evidence="9 10" key="1">
    <citation type="submission" date="2019-10" db="EMBL/GenBank/DDBJ databases">
        <title>Comparative genomics of sulfur disproportionating microorganisms.</title>
        <authorList>
            <person name="Ward L.M."/>
            <person name="Bertran E."/>
            <person name="Johnston D."/>
        </authorList>
    </citation>
    <scope>NUCLEOTIDE SEQUENCE [LARGE SCALE GENOMIC DNA]</scope>
    <source>
        <strain evidence="9 10">DSM 14055</strain>
    </source>
</reference>
<keyword evidence="7" id="KW-1133">Transmembrane helix</keyword>
<dbReference type="Gene3D" id="3.50.50.60">
    <property type="entry name" value="FAD/NAD(P)-binding domain"/>
    <property type="match status" value="2"/>
</dbReference>
<proteinExistence type="predicted"/>
<keyword evidence="1" id="KW-0285">Flavoprotein</keyword>
<evidence type="ECO:0000256" key="6">
    <source>
        <dbReference type="SAM" id="MobiDB-lite"/>
    </source>
</evidence>
<dbReference type="OrthoDB" id="9814556at2"/>
<organism evidence="9 10">
    <name type="scientific">Desulfofundulus thermobenzoicus</name>
    <dbReference type="NCBI Taxonomy" id="29376"/>
    <lineage>
        <taxon>Bacteria</taxon>
        <taxon>Bacillati</taxon>
        <taxon>Bacillota</taxon>
        <taxon>Clostridia</taxon>
        <taxon>Eubacteriales</taxon>
        <taxon>Peptococcaceae</taxon>
        <taxon>Desulfofundulus</taxon>
    </lineage>
</organism>
<dbReference type="GO" id="GO:0016491">
    <property type="term" value="F:oxidoreductase activity"/>
    <property type="evidence" value="ECO:0007669"/>
    <property type="project" value="InterPro"/>
</dbReference>
<evidence type="ECO:0000256" key="1">
    <source>
        <dbReference type="ARBA" id="ARBA00022630"/>
    </source>
</evidence>
<keyword evidence="10" id="KW-1185">Reference proteome</keyword>
<feature type="transmembrane region" description="Helical" evidence="7">
    <location>
        <begin position="126"/>
        <end position="151"/>
    </location>
</feature>
<dbReference type="PANTHER" id="PTHR46091:SF3">
    <property type="entry name" value="AMINE OXIDASE DOMAIN-CONTAINING PROTEIN"/>
    <property type="match status" value="1"/>
</dbReference>
<evidence type="ECO:0000313" key="10">
    <source>
        <dbReference type="Proteomes" id="UP000441717"/>
    </source>
</evidence>
<dbReference type="InterPro" id="IPR036188">
    <property type="entry name" value="FAD/NAD-bd_sf"/>
</dbReference>
<feature type="transmembrane region" description="Helical" evidence="7">
    <location>
        <begin position="163"/>
        <end position="183"/>
    </location>
</feature>
<accession>A0A6N7IPL3</accession>
<feature type="compositionally biased region" description="Low complexity" evidence="6">
    <location>
        <begin position="230"/>
        <end position="240"/>
    </location>
</feature>
<keyword evidence="4" id="KW-0521">NADP</keyword>
<evidence type="ECO:0000256" key="2">
    <source>
        <dbReference type="ARBA" id="ARBA00022729"/>
    </source>
</evidence>
<evidence type="ECO:0000256" key="7">
    <source>
        <dbReference type="SAM" id="Phobius"/>
    </source>
</evidence>
<keyword evidence="7" id="KW-0472">Membrane</keyword>
<feature type="region of interest" description="Disordered" evidence="6">
    <location>
        <begin position="230"/>
        <end position="280"/>
    </location>
</feature>
<dbReference type="Pfam" id="PF01593">
    <property type="entry name" value="Amino_oxidase"/>
    <property type="match status" value="1"/>
</dbReference>
<dbReference type="AlphaFoldDB" id="A0A6N7IPL3"/>
<feature type="transmembrane region" description="Helical" evidence="7">
    <location>
        <begin position="88"/>
        <end position="105"/>
    </location>
</feature>
<keyword evidence="2" id="KW-0732">Signal</keyword>
<evidence type="ECO:0000256" key="3">
    <source>
        <dbReference type="ARBA" id="ARBA00022827"/>
    </source>
</evidence>
<feature type="domain" description="Amine oxidase" evidence="8">
    <location>
        <begin position="301"/>
        <end position="776"/>
    </location>
</feature>
<feature type="transmembrane region" description="Helical" evidence="7">
    <location>
        <begin position="292"/>
        <end position="311"/>
    </location>
</feature>
<comment type="caution">
    <text evidence="9">The sequence shown here is derived from an EMBL/GenBank/DDBJ whole genome shotgun (WGS) entry which is preliminary data.</text>
</comment>
<name>A0A6N7IPL3_9FIRM</name>
<keyword evidence="5" id="KW-0520">NAD</keyword>
<dbReference type="EMBL" id="WHYR01000014">
    <property type="protein sequence ID" value="MQL51962.1"/>
    <property type="molecule type" value="Genomic_DNA"/>
</dbReference>
<evidence type="ECO:0000256" key="5">
    <source>
        <dbReference type="ARBA" id="ARBA00023027"/>
    </source>
</evidence>
<evidence type="ECO:0000256" key="4">
    <source>
        <dbReference type="ARBA" id="ARBA00022857"/>
    </source>
</evidence>
<dbReference type="PANTHER" id="PTHR46091">
    <property type="entry name" value="BLR7054 PROTEIN"/>
    <property type="match status" value="1"/>
</dbReference>